<feature type="region of interest" description="Disordered" evidence="1">
    <location>
        <begin position="225"/>
        <end position="264"/>
    </location>
</feature>
<name>A0A9Q9U3Z7_FUSFU</name>
<evidence type="ECO:0000256" key="1">
    <source>
        <dbReference type="SAM" id="MobiDB-lite"/>
    </source>
</evidence>
<dbReference type="EMBL" id="CABFJX010000001">
    <property type="protein sequence ID" value="VTT55221.1"/>
    <property type="molecule type" value="Genomic_DNA"/>
</dbReference>
<feature type="compositionally biased region" description="Low complexity" evidence="1">
    <location>
        <begin position="238"/>
        <end position="253"/>
    </location>
</feature>
<reference evidence="2" key="1">
    <citation type="submission" date="2019-05" db="EMBL/GenBank/DDBJ databases">
        <authorList>
            <person name="Piombo E."/>
        </authorList>
    </citation>
    <scope>NUCLEOTIDE SEQUENCE</scope>
    <source>
        <strain evidence="2">C2S</strain>
    </source>
</reference>
<feature type="compositionally biased region" description="Basic residues" evidence="1">
    <location>
        <begin position="311"/>
        <end position="323"/>
    </location>
</feature>
<sequence length="357" mass="39113">MHGRCSLSSSSVSQYCSIVNTRSHLASLNNAEPQRLHDVNKDLWQRTFLSVMGSEHDKSSTLNITFGLHGNSLPILNPGSLPQPQHAHAFPSPDTPNHYNSPSPQPAITGPELKSEPNPDATPTQVQSPRRDGKEIGNKQDAVEELGTAKVPNGQSGAILMTILTTKMQSIPPRSSPSASADLHVATARNNLASIRKSQPTHLHNVDIYIWETSYQSAIVTPKDIPTPVVTPAPSPSTPDSGSSSQPQDPRQSPIEDTDQHHSISPTTSVAIDTDLSLSPPGEALPAHNRGNRRALCPECRAYASKRSFNMKRHRKACHKKATNGRPKSQRDQGWECLARRRSENDMRAWRTNDKFN</sequence>
<dbReference type="Proteomes" id="UP000760494">
    <property type="component" value="Unassembled WGS sequence"/>
</dbReference>
<feature type="region of interest" description="Disordered" evidence="1">
    <location>
        <begin position="76"/>
        <end position="136"/>
    </location>
</feature>
<organism evidence="2 3">
    <name type="scientific">Fusarium fujikuroi</name>
    <name type="common">Bakanae and foot rot disease fungus</name>
    <name type="synonym">Gibberella fujikuroi</name>
    <dbReference type="NCBI Taxonomy" id="5127"/>
    <lineage>
        <taxon>Eukaryota</taxon>
        <taxon>Fungi</taxon>
        <taxon>Dikarya</taxon>
        <taxon>Ascomycota</taxon>
        <taxon>Pezizomycotina</taxon>
        <taxon>Sordariomycetes</taxon>
        <taxon>Hypocreomycetidae</taxon>
        <taxon>Hypocreales</taxon>
        <taxon>Nectriaceae</taxon>
        <taxon>Fusarium</taxon>
        <taxon>Fusarium fujikuroi species complex</taxon>
    </lineage>
</organism>
<evidence type="ECO:0000313" key="3">
    <source>
        <dbReference type="Proteomes" id="UP000760494"/>
    </source>
</evidence>
<gene>
    <name evidence="2" type="ORF">C2S_112</name>
</gene>
<feature type="region of interest" description="Disordered" evidence="1">
    <location>
        <begin position="311"/>
        <end position="337"/>
    </location>
</feature>
<accession>A0A9Q9U3Z7</accession>
<feature type="non-terminal residue" evidence="2">
    <location>
        <position position="1"/>
    </location>
</feature>
<protein>
    <submittedName>
        <fullName evidence="2">Uncharacterized protein</fullName>
    </submittedName>
</protein>
<dbReference type="AlphaFoldDB" id="A0A9Q9U3Z7"/>
<proteinExistence type="predicted"/>
<evidence type="ECO:0000313" key="2">
    <source>
        <dbReference type="EMBL" id="VTT55221.1"/>
    </source>
</evidence>
<comment type="caution">
    <text evidence="2">The sequence shown here is derived from an EMBL/GenBank/DDBJ whole genome shotgun (WGS) entry which is preliminary data.</text>
</comment>